<comment type="caution">
    <text evidence="1">The sequence shown here is derived from an EMBL/GenBank/DDBJ whole genome shotgun (WGS) entry which is preliminary data.</text>
</comment>
<evidence type="ECO:0000313" key="2">
    <source>
        <dbReference type="Proteomes" id="UP000037931"/>
    </source>
</evidence>
<gene>
    <name evidence="1" type="ORF">PF66_05304</name>
</gene>
<protein>
    <submittedName>
        <fullName evidence="1">Uncharacterized protein</fullName>
    </submittedName>
</protein>
<proteinExistence type="predicted"/>
<reference evidence="1 2" key="1">
    <citation type="journal article" date="2015" name="PLoS ONE">
        <title>Rice-Infecting Pseudomonas Genomes Are Highly Accessorized and Harbor Multiple Putative Virulence Mechanisms to Cause Sheath Brown Rot.</title>
        <authorList>
            <person name="Quibod I.L."/>
            <person name="Grande G."/>
            <person name="Oreiro E.G."/>
            <person name="Borja F.N."/>
            <person name="Dossa G.S."/>
            <person name="Mauleon R."/>
            <person name="Cruz C.V."/>
            <person name="Oliva R."/>
        </authorList>
    </citation>
    <scope>NUCLEOTIDE SEQUENCE [LARGE SCALE GENOMIC DNA]</scope>
    <source>
        <strain evidence="1 2">IRRI 6609</strain>
    </source>
</reference>
<dbReference type="PATRIC" id="fig|50340.43.peg.3014"/>
<dbReference type="EMBL" id="JSYZ01000022">
    <property type="protein sequence ID" value="KPA88250.1"/>
    <property type="molecule type" value="Genomic_DNA"/>
</dbReference>
<dbReference type="AlphaFoldDB" id="A0A0N0E1Y6"/>
<dbReference type="RefSeq" id="WP_054064218.1">
    <property type="nucleotide sequence ID" value="NZ_JSYZ01000022.1"/>
</dbReference>
<organism evidence="1 2">
    <name type="scientific">Pseudomonas asplenii</name>
    <dbReference type="NCBI Taxonomy" id="53407"/>
    <lineage>
        <taxon>Bacteria</taxon>
        <taxon>Pseudomonadati</taxon>
        <taxon>Pseudomonadota</taxon>
        <taxon>Gammaproteobacteria</taxon>
        <taxon>Pseudomonadales</taxon>
        <taxon>Pseudomonadaceae</taxon>
        <taxon>Pseudomonas</taxon>
    </lineage>
</organism>
<sequence length="252" mass="28989">MLQAFSRGKSHLYRRYLGHREADEARVCEEDEITALIMGPLDYLPAATTSRFWRAMVEQDGRSTAHGFPEGPAQNVEMHFWPRRAIEPDLLVELHWPGGTRRLLLIEFKWNAALSGSDQLHRQWDEFLTPGEREDAWHLFIAPEISAGLNALAEGDIWDGRLLLRTWADVLEVLRHLRDPDVPGLQKWKKQVRSFLVKLGINRFRGFRHLTPPRTVDDPVIFYSPMNGFTKLVAPPTFPEADSPAFIWSTTP</sequence>
<dbReference type="Proteomes" id="UP000037931">
    <property type="component" value="Unassembled WGS sequence"/>
</dbReference>
<name>A0A0N0E1Y6_9PSED</name>
<dbReference type="OrthoDB" id="6894511at2"/>
<evidence type="ECO:0000313" key="1">
    <source>
        <dbReference type="EMBL" id="KPA88250.1"/>
    </source>
</evidence>
<accession>A0A0N0E1Y6</accession>
<keyword evidence="2" id="KW-1185">Reference proteome</keyword>
<dbReference type="STRING" id="50340.PF66_05304"/>